<dbReference type="EMBL" id="CP003243">
    <property type="protein sequence ID" value="AFC99304.1"/>
    <property type="molecule type" value="Genomic_DNA"/>
</dbReference>
<dbReference type="Proteomes" id="UP000005233">
    <property type="component" value="Chromosome"/>
</dbReference>
<dbReference type="RefSeq" id="WP_014405143.1">
    <property type="nucleotide sequence ID" value="NC_017034.1"/>
</dbReference>
<protein>
    <submittedName>
        <fullName evidence="2">Uncharacterized protein</fullName>
    </submittedName>
</protein>
<accession>H8I5I5</accession>
<name>H8I5I5_METCZ</name>
<feature type="transmembrane region" description="Helical" evidence="1">
    <location>
        <begin position="33"/>
        <end position="52"/>
    </location>
</feature>
<dbReference type="OrthoDB" id="146654at2157"/>
<gene>
    <name evidence="2" type="ordered locus">Mtc_0539</name>
</gene>
<keyword evidence="1" id="KW-0472">Membrane</keyword>
<dbReference type="Pfam" id="PF26161">
    <property type="entry name" value="DUF8044"/>
    <property type="match status" value="1"/>
</dbReference>
<proteinExistence type="predicted"/>
<keyword evidence="3" id="KW-1185">Reference proteome</keyword>
<feature type="transmembrane region" description="Helical" evidence="1">
    <location>
        <begin position="7"/>
        <end position="27"/>
    </location>
</feature>
<reference evidence="2 3" key="1">
    <citation type="journal article" date="2012" name="J. Bacteriol.">
        <title>Complete genome sequence of a thermophilic methanogen, Methanocella conradii HZ254, isolated from Chinese rice field soil.</title>
        <authorList>
            <person name="Lu Z."/>
            <person name="Lu Y."/>
        </authorList>
    </citation>
    <scope>NUCLEOTIDE SEQUENCE [LARGE SCALE GENOMIC DNA]</scope>
    <source>
        <strain evidence="3">DSM 24694 / JCM 17849 / CGMCC 1.5162 / HZ254</strain>
    </source>
</reference>
<evidence type="ECO:0000256" key="1">
    <source>
        <dbReference type="SAM" id="Phobius"/>
    </source>
</evidence>
<dbReference type="STRING" id="1041930.Mtc_0539"/>
<dbReference type="KEGG" id="mez:Mtc_0539"/>
<organism evidence="2 3">
    <name type="scientific">Methanocella conradii (strain DSM 24694 / JCM 17849 / CGMCC 1.5162 / HZ254)</name>
    <dbReference type="NCBI Taxonomy" id="1041930"/>
    <lineage>
        <taxon>Archaea</taxon>
        <taxon>Methanobacteriati</taxon>
        <taxon>Methanobacteriota</taxon>
        <taxon>Stenosarchaea group</taxon>
        <taxon>Methanomicrobia</taxon>
        <taxon>Methanocellales</taxon>
        <taxon>Methanocellaceae</taxon>
        <taxon>Methanocella</taxon>
    </lineage>
</organism>
<evidence type="ECO:0000313" key="3">
    <source>
        <dbReference type="Proteomes" id="UP000005233"/>
    </source>
</evidence>
<dbReference type="InterPro" id="IPR058357">
    <property type="entry name" value="DUF8044"/>
</dbReference>
<feature type="transmembrane region" description="Helical" evidence="1">
    <location>
        <begin position="64"/>
        <end position="82"/>
    </location>
</feature>
<keyword evidence="1" id="KW-1133">Transmembrane helix</keyword>
<keyword evidence="1" id="KW-0812">Transmembrane</keyword>
<evidence type="ECO:0000313" key="2">
    <source>
        <dbReference type="EMBL" id="AFC99304.1"/>
    </source>
</evidence>
<dbReference type="AlphaFoldDB" id="H8I5I5"/>
<sequence length="86" mass="9747">MLIKSQKVVVAFSAWAILTLTLLTLFNSLNYEYLFVLDLLGLLVITQLLSPYTMKPKWRPRLDIFLMAGVAIFALLVSNKALQMIS</sequence>
<dbReference type="HOGENOM" id="CLU_172279_1_0_2"/>
<dbReference type="eggNOG" id="arCOG03875">
    <property type="taxonomic scope" value="Archaea"/>
</dbReference>
<dbReference type="GeneID" id="11970427"/>